<dbReference type="Gene3D" id="3.40.50.720">
    <property type="entry name" value="NAD(P)-binding Rossmann-like Domain"/>
    <property type="match status" value="1"/>
</dbReference>
<dbReference type="SUPFAM" id="SSF51735">
    <property type="entry name" value="NAD(P)-binding Rossmann-fold domains"/>
    <property type="match status" value="1"/>
</dbReference>
<proteinExistence type="predicted"/>
<keyword evidence="1" id="KW-0520">NAD</keyword>
<dbReference type="Proteomes" id="UP000581447">
    <property type="component" value="Unassembled WGS sequence"/>
</dbReference>
<gene>
    <name evidence="2" type="ORF">GGR91_001799</name>
</gene>
<evidence type="ECO:0000313" key="3">
    <source>
        <dbReference type="Proteomes" id="UP000581447"/>
    </source>
</evidence>
<protein>
    <submittedName>
        <fullName evidence="2">Nucleoside-diphosphate-sugar epimerase</fullName>
    </submittedName>
</protein>
<evidence type="ECO:0000313" key="2">
    <source>
        <dbReference type="EMBL" id="MBB3943541.1"/>
    </source>
</evidence>
<evidence type="ECO:0000256" key="1">
    <source>
        <dbReference type="ARBA" id="ARBA00023027"/>
    </source>
</evidence>
<dbReference type="EMBL" id="JACIEA010000002">
    <property type="protein sequence ID" value="MBB3943541.1"/>
    <property type="molecule type" value="Genomic_DNA"/>
</dbReference>
<sequence>MRLIATAALDGKPLDCEPMPMHRHMLIFGMGYTASRLADSLRESGWHVTGTRRMSGGDAIAFDDEAAVCAAIENATHILSSVPPNGEGGDPVLLKYGDRIARSGVAWLGYLSSTGVYGDTGGAWVDESAAIGEGRRTARADADLAWQALRQDVAVFRLPGIYGPGRSALERVEDGKAHRIDMPAQIFSRVHVDDIVSAVMAAFDGPASVYNIADDVPASQNDVIEYACDLLGQDWPPLMTLDGAGLSPMARGFYAENRRVSNMKAKRLLGWTPKYADYRQGVSTLLAARSNVELGCRLAGPAV</sequence>
<dbReference type="AlphaFoldDB" id="A0A840B0V2"/>
<name>A0A840B0V2_9SPHN</name>
<organism evidence="2 3">
    <name type="scientific">Sphingorhabdus rigui</name>
    <dbReference type="NCBI Taxonomy" id="1282858"/>
    <lineage>
        <taxon>Bacteria</taxon>
        <taxon>Pseudomonadati</taxon>
        <taxon>Pseudomonadota</taxon>
        <taxon>Alphaproteobacteria</taxon>
        <taxon>Sphingomonadales</taxon>
        <taxon>Sphingomonadaceae</taxon>
        <taxon>Sphingorhabdus</taxon>
    </lineage>
</organism>
<dbReference type="CDD" id="cd05266">
    <property type="entry name" value="SDR_a4"/>
    <property type="match status" value="1"/>
</dbReference>
<accession>A0A840B0V2</accession>
<comment type="caution">
    <text evidence="2">The sequence shown here is derived from an EMBL/GenBank/DDBJ whole genome shotgun (WGS) entry which is preliminary data.</text>
</comment>
<keyword evidence="3" id="KW-1185">Reference proteome</keyword>
<reference evidence="2 3" key="1">
    <citation type="submission" date="2020-08" db="EMBL/GenBank/DDBJ databases">
        <title>Genomic Encyclopedia of Type Strains, Phase IV (KMG-IV): sequencing the most valuable type-strain genomes for metagenomic binning, comparative biology and taxonomic classification.</title>
        <authorList>
            <person name="Goeker M."/>
        </authorList>
    </citation>
    <scope>NUCLEOTIDE SEQUENCE [LARGE SCALE GENOMIC DNA]</scope>
    <source>
        <strain evidence="2 3">DSM 29050</strain>
    </source>
</reference>
<dbReference type="InterPro" id="IPR036291">
    <property type="entry name" value="NAD(P)-bd_dom_sf"/>
</dbReference>
<dbReference type="PANTHER" id="PTHR43574">
    <property type="entry name" value="EPIMERASE-RELATED"/>
    <property type="match status" value="1"/>
</dbReference>